<protein>
    <recommendedName>
        <fullName evidence="6">Homeobox domain-containing protein</fullName>
    </recommendedName>
</protein>
<dbReference type="InterPro" id="IPR001356">
    <property type="entry name" value="HD"/>
</dbReference>
<dbReference type="SUPFAM" id="SSF46689">
    <property type="entry name" value="Homeodomain-like"/>
    <property type="match status" value="1"/>
</dbReference>
<organism evidence="7 8">
    <name type="scientific">Thalassiosira oceanica</name>
    <name type="common">Marine diatom</name>
    <dbReference type="NCBI Taxonomy" id="159749"/>
    <lineage>
        <taxon>Eukaryota</taxon>
        <taxon>Sar</taxon>
        <taxon>Stramenopiles</taxon>
        <taxon>Ochrophyta</taxon>
        <taxon>Bacillariophyta</taxon>
        <taxon>Coscinodiscophyceae</taxon>
        <taxon>Thalassiosirophycidae</taxon>
        <taxon>Thalassiosirales</taxon>
        <taxon>Thalassiosiraceae</taxon>
        <taxon>Thalassiosira</taxon>
    </lineage>
</organism>
<dbReference type="GO" id="GO:0003677">
    <property type="term" value="F:DNA binding"/>
    <property type="evidence" value="ECO:0007669"/>
    <property type="project" value="UniProtKB-UniRule"/>
</dbReference>
<feature type="compositionally biased region" description="Polar residues" evidence="5">
    <location>
        <begin position="264"/>
        <end position="274"/>
    </location>
</feature>
<feature type="region of interest" description="Disordered" evidence="5">
    <location>
        <begin position="599"/>
        <end position="632"/>
    </location>
</feature>
<proteinExistence type="predicted"/>
<dbReference type="OrthoDB" id="10056939at2759"/>
<reference evidence="7 8" key="1">
    <citation type="journal article" date="2012" name="Genome Biol.">
        <title>Genome and low-iron response of an oceanic diatom adapted to chronic iron limitation.</title>
        <authorList>
            <person name="Lommer M."/>
            <person name="Specht M."/>
            <person name="Roy A.S."/>
            <person name="Kraemer L."/>
            <person name="Andreson R."/>
            <person name="Gutowska M.A."/>
            <person name="Wolf J."/>
            <person name="Bergner S.V."/>
            <person name="Schilhabel M.B."/>
            <person name="Klostermeier U.C."/>
            <person name="Beiko R.G."/>
            <person name="Rosenstiel P."/>
            <person name="Hippler M."/>
            <person name="Laroche J."/>
        </authorList>
    </citation>
    <scope>NUCLEOTIDE SEQUENCE [LARGE SCALE GENOMIC DNA]</scope>
    <source>
        <strain evidence="7 8">CCMP1005</strain>
    </source>
</reference>
<evidence type="ECO:0000256" key="4">
    <source>
        <dbReference type="PROSITE-ProRule" id="PRU00108"/>
    </source>
</evidence>
<evidence type="ECO:0000259" key="6">
    <source>
        <dbReference type="PROSITE" id="PS50071"/>
    </source>
</evidence>
<feature type="compositionally biased region" description="Basic residues" evidence="5">
    <location>
        <begin position="284"/>
        <end position="294"/>
    </location>
</feature>
<dbReference type="Proteomes" id="UP000266841">
    <property type="component" value="Unassembled WGS sequence"/>
</dbReference>
<dbReference type="PROSITE" id="PS50071">
    <property type="entry name" value="HOMEOBOX_2"/>
    <property type="match status" value="1"/>
</dbReference>
<feature type="compositionally biased region" description="Low complexity" evidence="5">
    <location>
        <begin position="70"/>
        <end position="84"/>
    </location>
</feature>
<feature type="compositionally biased region" description="Low complexity" evidence="5">
    <location>
        <begin position="360"/>
        <end position="382"/>
    </location>
</feature>
<dbReference type="InterPro" id="IPR008422">
    <property type="entry name" value="KN_HD"/>
</dbReference>
<feature type="domain" description="Homeobox" evidence="6">
    <location>
        <begin position="148"/>
        <end position="213"/>
    </location>
</feature>
<evidence type="ECO:0000313" key="8">
    <source>
        <dbReference type="Proteomes" id="UP000266841"/>
    </source>
</evidence>
<feature type="region of interest" description="Disordered" evidence="5">
    <location>
        <begin position="218"/>
        <end position="310"/>
    </location>
</feature>
<feature type="region of interest" description="Disordered" evidence="5">
    <location>
        <begin position="53"/>
        <end position="151"/>
    </location>
</feature>
<dbReference type="EMBL" id="AGNL01012714">
    <property type="protein sequence ID" value="EJK67724.1"/>
    <property type="molecule type" value="Genomic_DNA"/>
</dbReference>
<dbReference type="GO" id="GO:0005634">
    <property type="term" value="C:nucleus"/>
    <property type="evidence" value="ECO:0007669"/>
    <property type="project" value="UniProtKB-SubCell"/>
</dbReference>
<dbReference type="PANTHER" id="PTHR11850">
    <property type="entry name" value="HOMEOBOX PROTEIN TRANSCRIPTION FACTORS"/>
    <property type="match status" value="1"/>
</dbReference>
<keyword evidence="1 4" id="KW-0238">DNA-binding</keyword>
<name>K0SS03_THAOC</name>
<feature type="compositionally biased region" description="Acidic residues" evidence="5">
    <location>
        <begin position="55"/>
        <end position="67"/>
    </location>
</feature>
<sequence>SYPTTHPARDRSHVQTKPRGLTMATVEAPPVLSVRSRRKAAARATAIVAAAVREEMDDTPLDSEDESHSDNSSSNRSSGSASGRDSGGRAGKPPRRRYSLTNSRVRKLDSDDDDYKDDSETTTRRSSPSSSQKKSKKKSGGGISMPGRYQPKAKTALGQYAVQYLKNWMLSPEHIEHPYPTEDEKIEIMEDTGLELKQLTNWFVNNRKRYWRPKVDELKRRSHSMPGRPSISKLAAQEAKGRPELVRPANQPKPTVHPSKSKSSENQTTSNTATIRPASGGGKTLKRKSSKGSKKGSSAPRSKKSRVTTDDAVVVSAVGVATASKPGRVRRIPSGRVSADGQTVVGPARGGGKHLTRLISSCSTSTVTTSPPSVYSGPTGFREAPSLAESSASFALLSDDEPSAHFAPVSNPLSGMCDPVVDPLQSAMARAAAASVEIPQQLRPSQVVCEEHSQEDMGQIVDQDGIVVEDDVPDFNFTFPSEEGQADDDCDAEESSADAIKKEEIVEAKPATVTSVNEVVEDKPMAVVQSVAKRTLERDPAKDIQCSAVPHSCDEGDAQPCALCAACRDWNLGTFSPWELTVTDHDEEYRPVVENCPKVGAGPDAAARQACEKSSLDGSEDTSDSSLPGVQPSDVAVPLVISRVQSTSDFMTSVNMDNWE</sequence>
<feature type="DNA-binding region" description="Homeobox" evidence="4">
    <location>
        <begin position="150"/>
        <end position="214"/>
    </location>
</feature>
<dbReference type="Pfam" id="PF05920">
    <property type="entry name" value="Homeobox_KN"/>
    <property type="match status" value="1"/>
</dbReference>
<dbReference type="GO" id="GO:0006355">
    <property type="term" value="P:regulation of DNA-templated transcription"/>
    <property type="evidence" value="ECO:0007669"/>
    <property type="project" value="InterPro"/>
</dbReference>
<keyword evidence="8" id="KW-1185">Reference proteome</keyword>
<feature type="region of interest" description="Disordered" evidence="5">
    <location>
        <begin position="1"/>
        <end position="26"/>
    </location>
</feature>
<gene>
    <name evidence="7" type="ORF">THAOC_11206</name>
</gene>
<comment type="caution">
    <text evidence="7">The sequence shown here is derived from an EMBL/GenBank/DDBJ whole genome shotgun (WGS) entry which is preliminary data.</text>
</comment>
<evidence type="ECO:0000256" key="3">
    <source>
        <dbReference type="ARBA" id="ARBA00023242"/>
    </source>
</evidence>
<dbReference type="InterPro" id="IPR009057">
    <property type="entry name" value="Homeodomain-like_sf"/>
</dbReference>
<comment type="subcellular location">
    <subcellularLocation>
        <location evidence="4">Nucleus</location>
    </subcellularLocation>
</comment>
<dbReference type="AlphaFoldDB" id="K0SS03"/>
<evidence type="ECO:0000256" key="1">
    <source>
        <dbReference type="ARBA" id="ARBA00023125"/>
    </source>
</evidence>
<dbReference type="InterPro" id="IPR050224">
    <property type="entry name" value="TALE_homeobox"/>
</dbReference>
<dbReference type="CDD" id="cd00086">
    <property type="entry name" value="homeodomain"/>
    <property type="match status" value="1"/>
</dbReference>
<accession>K0SS03</accession>
<evidence type="ECO:0000313" key="7">
    <source>
        <dbReference type="EMBL" id="EJK67724.1"/>
    </source>
</evidence>
<dbReference type="SMART" id="SM00389">
    <property type="entry name" value="HOX"/>
    <property type="match status" value="1"/>
</dbReference>
<evidence type="ECO:0000256" key="5">
    <source>
        <dbReference type="SAM" id="MobiDB-lite"/>
    </source>
</evidence>
<dbReference type="eggNOG" id="KOG0773">
    <property type="taxonomic scope" value="Eukaryota"/>
</dbReference>
<evidence type="ECO:0000256" key="2">
    <source>
        <dbReference type="ARBA" id="ARBA00023155"/>
    </source>
</evidence>
<keyword evidence="2 4" id="KW-0371">Homeobox</keyword>
<dbReference type="Gene3D" id="1.10.10.60">
    <property type="entry name" value="Homeodomain-like"/>
    <property type="match status" value="1"/>
</dbReference>
<keyword evidence="3 4" id="KW-0539">Nucleus</keyword>
<feature type="region of interest" description="Disordered" evidence="5">
    <location>
        <begin position="323"/>
        <end position="382"/>
    </location>
</feature>
<feature type="non-terminal residue" evidence="7">
    <location>
        <position position="1"/>
    </location>
</feature>